<organism evidence="1 2">
    <name type="scientific">Flexibacter flexilis DSM 6793</name>
    <dbReference type="NCBI Taxonomy" id="927664"/>
    <lineage>
        <taxon>Bacteria</taxon>
        <taxon>Pseudomonadati</taxon>
        <taxon>Bacteroidota</taxon>
        <taxon>Cytophagia</taxon>
        <taxon>Cytophagales</taxon>
        <taxon>Flexibacteraceae</taxon>
        <taxon>Flexibacter</taxon>
    </lineage>
</organism>
<dbReference type="Proteomes" id="UP000199514">
    <property type="component" value="Unassembled WGS sequence"/>
</dbReference>
<evidence type="ECO:0000313" key="2">
    <source>
        <dbReference type="Proteomes" id="UP000199514"/>
    </source>
</evidence>
<protein>
    <submittedName>
        <fullName evidence="1">Uncharacterized protein</fullName>
    </submittedName>
</protein>
<dbReference type="AlphaFoldDB" id="A0A1I1HS62"/>
<accession>A0A1I1HS62</accession>
<gene>
    <name evidence="1" type="ORF">SAMN05421780_10470</name>
</gene>
<dbReference type="STRING" id="927664.SAMN05421780_10470"/>
<keyword evidence="2" id="KW-1185">Reference proteome</keyword>
<proteinExistence type="predicted"/>
<name>A0A1I1HS62_9BACT</name>
<dbReference type="RefSeq" id="WP_091510546.1">
    <property type="nucleotide sequence ID" value="NZ_FOLE01000004.1"/>
</dbReference>
<sequence length="95" mass="11106">MTHSIPEDKLRLIAEMDKKIGEFMQKRADVVNRIIYETSTLKTGDFVKIYDGETYVCTGSVIQPLFLKRNGIITYRVKREDGEIFTNENYRLVKI</sequence>
<reference evidence="1 2" key="1">
    <citation type="submission" date="2016-10" db="EMBL/GenBank/DDBJ databases">
        <authorList>
            <person name="de Groot N.N."/>
        </authorList>
    </citation>
    <scope>NUCLEOTIDE SEQUENCE [LARGE SCALE GENOMIC DNA]</scope>
    <source>
        <strain evidence="1 2">DSM 6793</strain>
    </source>
</reference>
<dbReference type="EMBL" id="FOLE01000004">
    <property type="protein sequence ID" value="SFC26706.1"/>
    <property type="molecule type" value="Genomic_DNA"/>
</dbReference>
<evidence type="ECO:0000313" key="1">
    <source>
        <dbReference type="EMBL" id="SFC26706.1"/>
    </source>
</evidence>
<dbReference type="OrthoDB" id="9847344at2"/>